<evidence type="ECO:0000256" key="1">
    <source>
        <dbReference type="SAM" id="MobiDB-lite"/>
    </source>
</evidence>
<dbReference type="EMBL" id="CP053586">
    <property type="protein sequence ID" value="WNZ23055.1"/>
    <property type="molecule type" value="Genomic_DNA"/>
</dbReference>
<reference evidence="3" key="1">
    <citation type="submission" date="2020-05" db="EMBL/GenBank/DDBJ databases">
        <authorList>
            <person name="Zhu T."/>
            <person name="Keshari N."/>
            <person name="Lu X."/>
        </authorList>
    </citation>
    <scope>NUCLEOTIDE SEQUENCE</scope>
    <source>
        <strain evidence="3">NK1-12</strain>
    </source>
</reference>
<dbReference type="PANTHER" id="PTHR12526:SF590">
    <property type="entry name" value="ALPHA-MALTOSE-1-PHOSPHATE SYNTHASE"/>
    <property type="match status" value="1"/>
</dbReference>
<proteinExistence type="predicted"/>
<dbReference type="PANTHER" id="PTHR12526">
    <property type="entry name" value="GLYCOSYLTRANSFERASE"/>
    <property type="match status" value="1"/>
</dbReference>
<protein>
    <submittedName>
        <fullName evidence="3">Glycosyltransferase family 4 protein</fullName>
    </submittedName>
</protein>
<dbReference type="GO" id="GO:0016757">
    <property type="term" value="F:glycosyltransferase activity"/>
    <property type="evidence" value="ECO:0007669"/>
    <property type="project" value="InterPro"/>
</dbReference>
<evidence type="ECO:0000313" key="3">
    <source>
        <dbReference type="EMBL" id="WNZ23055.1"/>
    </source>
</evidence>
<evidence type="ECO:0000259" key="2">
    <source>
        <dbReference type="Pfam" id="PF00534"/>
    </source>
</evidence>
<accession>A0AA97AFD5</accession>
<gene>
    <name evidence="3" type="ORF">HJG54_09400</name>
</gene>
<feature type="domain" description="Glycosyl transferase family 1" evidence="2">
    <location>
        <begin position="237"/>
        <end position="329"/>
    </location>
</feature>
<feature type="compositionally biased region" description="Polar residues" evidence="1">
    <location>
        <begin position="375"/>
        <end position="387"/>
    </location>
</feature>
<dbReference type="Gene3D" id="3.40.50.2000">
    <property type="entry name" value="Glycogen Phosphorylase B"/>
    <property type="match status" value="2"/>
</dbReference>
<feature type="region of interest" description="Disordered" evidence="1">
    <location>
        <begin position="368"/>
        <end position="387"/>
    </location>
</feature>
<dbReference type="AlphaFoldDB" id="A0AA97AFD5"/>
<dbReference type="CDD" id="cd03801">
    <property type="entry name" value="GT4_PimA-like"/>
    <property type="match status" value="1"/>
</dbReference>
<dbReference type="Pfam" id="PF00534">
    <property type="entry name" value="Glycos_transf_1"/>
    <property type="match status" value="1"/>
</dbReference>
<dbReference type="SUPFAM" id="SSF53756">
    <property type="entry name" value="UDP-Glycosyltransferase/glycogen phosphorylase"/>
    <property type="match status" value="1"/>
</dbReference>
<dbReference type="RefSeq" id="WP_316434622.1">
    <property type="nucleotide sequence ID" value="NZ_CP053586.1"/>
</dbReference>
<name>A0AA97AFD5_9CYAN</name>
<dbReference type="InterPro" id="IPR001296">
    <property type="entry name" value="Glyco_trans_1"/>
</dbReference>
<sequence length="387" mass="43550">MRYHICLSRSVDLSKFHRDAQLDQCPRHTMWDLSQELDATVHHPDAKAVTWIDRRLAKLTSEPEHWALARSLINKLTANDLVFCTGEDVGFPLAILAGFKANRPKLVVYILEPKRLRVRALLKLFRLAQSVDLFLTNTQLKADYLRQYLQLPQEKVHVVREQTDVRFFCPGPVTLEKQRPLIASAGLEQRDYKTLAEATCDLDVDVNICAVSPNASAKTRVAFPEVMPSNMTAHPQEWRQFRQLYRNSNMVVISLLYNTYSAGLTTLMEALACRRPVIITRTPGLAERLIDLGVVTGVAPGDATAMKQAILNFINNPELAEAQAQRGYELILQEHTSEAYVQDLVCQFKQLAEHRACFHSDGNTLNEPLKAAPLPTSTASLNPLNPS</sequence>
<organism evidence="3">
    <name type="scientific">Leptolyngbya sp. NK1-12</name>
    <dbReference type="NCBI Taxonomy" id="2547451"/>
    <lineage>
        <taxon>Bacteria</taxon>
        <taxon>Bacillati</taxon>
        <taxon>Cyanobacteriota</taxon>
        <taxon>Cyanophyceae</taxon>
        <taxon>Leptolyngbyales</taxon>
        <taxon>Leptolyngbyaceae</taxon>
        <taxon>Leptolyngbya group</taxon>
        <taxon>Leptolyngbya</taxon>
    </lineage>
</organism>